<dbReference type="InterPro" id="IPR036640">
    <property type="entry name" value="ABC1_TM_sf"/>
</dbReference>
<keyword evidence="2" id="KW-0813">Transport</keyword>
<evidence type="ECO:0000256" key="2">
    <source>
        <dbReference type="ARBA" id="ARBA00022448"/>
    </source>
</evidence>
<dbReference type="Gene3D" id="1.20.1560.10">
    <property type="entry name" value="ABC transporter type 1, transmembrane domain"/>
    <property type="match status" value="1"/>
</dbReference>
<dbReference type="PANTHER" id="PTHR43394">
    <property type="entry name" value="ATP-DEPENDENT PERMEASE MDL1, MITOCHONDRIAL"/>
    <property type="match status" value="1"/>
</dbReference>
<gene>
    <name evidence="13" type="ORF">FB471_0529</name>
</gene>
<dbReference type="PROSITE" id="PS50893">
    <property type="entry name" value="ABC_TRANSPORTER_2"/>
    <property type="match status" value="1"/>
</dbReference>
<proteinExistence type="predicted"/>
<name>A0A542DCS8_AMYCI</name>
<reference evidence="13 14" key="1">
    <citation type="submission" date="2019-06" db="EMBL/GenBank/DDBJ databases">
        <title>Sequencing the genomes of 1000 actinobacteria strains.</title>
        <authorList>
            <person name="Klenk H.-P."/>
        </authorList>
    </citation>
    <scope>NUCLEOTIDE SEQUENCE [LARGE SCALE GENOMIC DNA]</scope>
    <source>
        <strain evidence="13 14">DSM 45679</strain>
    </source>
</reference>
<evidence type="ECO:0000256" key="7">
    <source>
        <dbReference type="ARBA" id="ARBA00022840"/>
    </source>
</evidence>
<keyword evidence="6" id="KW-0547">Nucleotide-binding</keyword>
<evidence type="ECO:0000256" key="6">
    <source>
        <dbReference type="ARBA" id="ARBA00022741"/>
    </source>
</evidence>
<dbReference type="EMBL" id="VFML01000001">
    <property type="protein sequence ID" value="TQJ00878.1"/>
    <property type="molecule type" value="Genomic_DNA"/>
</dbReference>
<dbReference type="Gene3D" id="3.40.50.300">
    <property type="entry name" value="P-loop containing nucleotide triphosphate hydrolases"/>
    <property type="match status" value="1"/>
</dbReference>
<feature type="domain" description="ABC transmembrane type-1" evidence="12">
    <location>
        <begin position="33"/>
        <end position="314"/>
    </location>
</feature>
<sequence length="585" mass="61011">MTGQRELLPTASWARTRAVLGELLRPRRGLATGAFLVLLVATGVGLLTAPLLGHIVDLVVGQRGPDALTLPVVLLALVALTRGVTTALGLGLVARLGEGMLATLRERFVQRALSLPLEQVERAGSGDLTARVTNDVTVIAKSVRDALPELGRSALTIGLTLVGLTVLDWRFLLAALLAAPIQWHTVRWYVRRAVPLYAAQRVAVGAQQQQLLDTVGGARTVRAFRLADAQVARVTERSWGAVDLALRGIRLVTRFFARLNLAEFVGLAAVLAAGFLLVDAGAVSVGTATAAALYFHSLFNPINAALALVDDAQAAGASLARLVGVSDLPAEQEPPRVASPVDASVKAAAVRHEYLPGHEVLRQVDLDVGTAERVALVGASGAGKTTLAKLIAGIHVPTGGSVRLGGVGLAELGPAGVRRTVALISQEVHVFAGPLAEDLRLAAPEADERRLRSALERTGALGWVDSLPEGLATVVGDGGHRLTVTQAQQLALARLVLADPPIAILDEATAEAGSAGARALERAADQALAGRTGLVVAHRLTQAAAADRIVVLDAGRVVETGTHEQLLAAGGRYATLWRAWSDTRT</sequence>
<dbReference type="Pfam" id="PF00664">
    <property type="entry name" value="ABC_membrane"/>
    <property type="match status" value="1"/>
</dbReference>
<keyword evidence="9 10" id="KW-0472">Membrane</keyword>
<dbReference type="SUPFAM" id="SSF52540">
    <property type="entry name" value="P-loop containing nucleoside triphosphate hydrolases"/>
    <property type="match status" value="1"/>
</dbReference>
<dbReference type="SMART" id="SM00382">
    <property type="entry name" value="AAA"/>
    <property type="match status" value="1"/>
</dbReference>
<feature type="transmembrane region" description="Helical" evidence="10">
    <location>
        <begin position="30"/>
        <end position="52"/>
    </location>
</feature>
<dbReference type="InterPro" id="IPR027417">
    <property type="entry name" value="P-loop_NTPase"/>
</dbReference>
<evidence type="ECO:0000256" key="3">
    <source>
        <dbReference type="ARBA" id="ARBA00022475"/>
    </source>
</evidence>
<protein>
    <submittedName>
        <fullName evidence="13">ATP-binding cassette subfamily C protein</fullName>
    </submittedName>
</protein>
<evidence type="ECO:0000256" key="1">
    <source>
        <dbReference type="ARBA" id="ARBA00004651"/>
    </source>
</evidence>
<comment type="caution">
    <text evidence="13">The sequence shown here is derived from an EMBL/GenBank/DDBJ whole genome shotgun (WGS) entry which is preliminary data.</text>
</comment>
<dbReference type="OrthoDB" id="9806127at2"/>
<feature type="domain" description="ABC transporter" evidence="11">
    <location>
        <begin position="345"/>
        <end position="579"/>
    </location>
</feature>
<dbReference type="InterPro" id="IPR003593">
    <property type="entry name" value="AAA+_ATPase"/>
</dbReference>
<dbReference type="PANTHER" id="PTHR43394:SF1">
    <property type="entry name" value="ATP-BINDING CASSETTE SUB-FAMILY B MEMBER 10, MITOCHONDRIAL"/>
    <property type="match status" value="1"/>
</dbReference>
<evidence type="ECO:0000256" key="4">
    <source>
        <dbReference type="ARBA" id="ARBA00022519"/>
    </source>
</evidence>
<evidence type="ECO:0000259" key="12">
    <source>
        <dbReference type="PROSITE" id="PS50929"/>
    </source>
</evidence>
<comment type="subcellular location">
    <subcellularLocation>
        <location evidence="1">Cell membrane</location>
        <topology evidence="1">Multi-pass membrane protein</topology>
    </subcellularLocation>
</comment>
<organism evidence="13 14">
    <name type="scientific">Amycolatopsis cihanbeyliensis</name>
    <dbReference type="NCBI Taxonomy" id="1128664"/>
    <lineage>
        <taxon>Bacteria</taxon>
        <taxon>Bacillati</taxon>
        <taxon>Actinomycetota</taxon>
        <taxon>Actinomycetes</taxon>
        <taxon>Pseudonocardiales</taxon>
        <taxon>Pseudonocardiaceae</taxon>
        <taxon>Amycolatopsis</taxon>
    </lineage>
</organism>
<evidence type="ECO:0000313" key="14">
    <source>
        <dbReference type="Proteomes" id="UP000320876"/>
    </source>
</evidence>
<accession>A0A542DCS8</accession>
<dbReference type="GO" id="GO:0016887">
    <property type="term" value="F:ATP hydrolysis activity"/>
    <property type="evidence" value="ECO:0007669"/>
    <property type="project" value="InterPro"/>
</dbReference>
<evidence type="ECO:0000256" key="9">
    <source>
        <dbReference type="ARBA" id="ARBA00023136"/>
    </source>
</evidence>
<dbReference type="InterPro" id="IPR039421">
    <property type="entry name" value="Type_1_exporter"/>
</dbReference>
<evidence type="ECO:0000256" key="5">
    <source>
        <dbReference type="ARBA" id="ARBA00022692"/>
    </source>
</evidence>
<dbReference type="CDD" id="cd07346">
    <property type="entry name" value="ABC_6TM_exporters"/>
    <property type="match status" value="1"/>
</dbReference>
<feature type="transmembrane region" description="Helical" evidence="10">
    <location>
        <begin position="264"/>
        <end position="295"/>
    </location>
</feature>
<dbReference type="GO" id="GO:0005886">
    <property type="term" value="C:plasma membrane"/>
    <property type="evidence" value="ECO:0007669"/>
    <property type="project" value="UniProtKB-SubCell"/>
</dbReference>
<keyword evidence="3" id="KW-1003">Cell membrane</keyword>
<dbReference type="GO" id="GO:0015421">
    <property type="term" value="F:ABC-type oligopeptide transporter activity"/>
    <property type="evidence" value="ECO:0007669"/>
    <property type="project" value="TreeGrafter"/>
</dbReference>
<dbReference type="InterPro" id="IPR003439">
    <property type="entry name" value="ABC_transporter-like_ATP-bd"/>
</dbReference>
<dbReference type="AlphaFoldDB" id="A0A542DCS8"/>
<keyword evidence="5 10" id="KW-0812">Transmembrane</keyword>
<keyword evidence="8 10" id="KW-1133">Transmembrane helix</keyword>
<dbReference type="GO" id="GO:0005524">
    <property type="term" value="F:ATP binding"/>
    <property type="evidence" value="ECO:0007669"/>
    <property type="project" value="UniProtKB-KW"/>
</dbReference>
<dbReference type="RefSeq" id="WP_141995757.1">
    <property type="nucleotide sequence ID" value="NZ_VFML01000001.1"/>
</dbReference>
<dbReference type="PROSITE" id="PS50929">
    <property type="entry name" value="ABC_TM1F"/>
    <property type="match status" value="1"/>
</dbReference>
<evidence type="ECO:0000256" key="8">
    <source>
        <dbReference type="ARBA" id="ARBA00022989"/>
    </source>
</evidence>
<keyword evidence="14" id="KW-1185">Reference proteome</keyword>
<keyword evidence="7 13" id="KW-0067">ATP-binding</keyword>
<keyword evidence="4" id="KW-0997">Cell inner membrane</keyword>
<evidence type="ECO:0000313" key="13">
    <source>
        <dbReference type="EMBL" id="TQJ00878.1"/>
    </source>
</evidence>
<dbReference type="Pfam" id="PF00005">
    <property type="entry name" value="ABC_tran"/>
    <property type="match status" value="1"/>
</dbReference>
<dbReference type="Proteomes" id="UP000320876">
    <property type="component" value="Unassembled WGS sequence"/>
</dbReference>
<feature type="transmembrane region" description="Helical" evidence="10">
    <location>
        <begin position="72"/>
        <end position="97"/>
    </location>
</feature>
<dbReference type="InterPro" id="IPR011527">
    <property type="entry name" value="ABC1_TM_dom"/>
</dbReference>
<dbReference type="FunFam" id="3.40.50.300:FF:001001">
    <property type="entry name" value="Multidrug ABC transporter ATP-binding protein"/>
    <property type="match status" value="1"/>
</dbReference>
<evidence type="ECO:0000256" key="10">
    <source>
        <dbReference type="SAM" id="Phobius"/>
    </source>
</evidence>
<dbReference type="SUPFAM" id="SSF90123">
    <property type="entry name" value="ABC transporter transmembrane region"/>
    <property type="match status" value="1"/>
</dbReference>
<evidence type="ECO:0000259" key="11">
    <source>
        <dbReference type="PROSITE" id="PS50893"/>
    </source>
</evidence>